<keyword evidence="7" id="KW-1185">Reference proteome</keyword>
<evidence type="ECO:0000256" key="2">
    <source>
        <dbReference type="ARBA" id="ARBA00022692"/>
    </source>
</evidence>
<accession>A0A1G8VQY1</accession>
<feature type="domain" description="DUF1232" evidence="5">
    <location>
        <begin position="35"/>
        <end position="70"/>
    </location>
</feature>
<dbReference type="AlphaFoldDB" id="A0A1G8VQY1"/>
<reference evidence="7" key="1">
    <citation type="submission" date="2016-10" db="EMBL/GenBank/DDBJ databases">
        <authorList>
            <person name="Varghese N."/>
            <person name="Submissions S."/>
        </authorList>
    </citation>
    <scope>NUCLEOTIDE SEQUENCE [LARGE SCALE GENOMIC DNA]</scope>
    <source>
        <strain evidence="7">DSM 4771</strain>
    </source>
</reference>
<evidence type="ECO:0000313" key="7">
    <source>
        <dbReference type="Proteomes" id="UP000199225"/>
    </source>
</evidence>
<gene>
    <name evidence="6" type="ORF">SAMN04490247_2842</name>
</gene>
<dbReference type="InterPro" id="IPR010652">
    <property type="entry name" value="DUF1232"/>
</dbReference>
<keyword evidence="4" id="KW-0472">Membrane</keyword>
<keyword evidence="2" id="KW-0812">Transmembrane</keyword>
<dbReference type="OrthoDB" id="2679475at2"/>
<dbReference type="PIRSF" id="PIRSF029962">
    <property type="entry name" value="UCP029962"/>
    <property type="match status" value="1"/>
</dbReference>
<proteinExistence type="predicted"/>
<evidence type="ECO:0000256" key="4">
    <source>
        <dbReference type="ARBA" id="ARBA00023136"/>
    </source>
</evidence>
<dbReference type="GO" id="GO:0012505">
    <property type="term" value="C:endomembrane system"/>
    <property type="evidence" value="ECO:0007669"/>
    <property type="project" value="UniProtKB-SubCell"/>
</dbReference>
<keyword evidence="3" id="KW-1133">Transmembrane helix</keyword>
<sequence>MKFWRRIKFLFQFRKSIPFVLSFFRSREVKGVKKWGAAGLVLLYIIFPWDIIPDFLIFFGIVDDVAVLTFVLQQIVKMAPESLKEEYEVEDEV</sequence>
<evidence type="ECO:0000256" key="1">
    <source>
        <dbReference type="ARBA" id="ARBA00004127"/>
    </source>
</evidence>
<protein>
    <submittedName>
        <fullName evidence="6">Uncharacterized membrane protein YkvA, DUF1232 family</fullName>
    </submittedName>
</protein>
<evidence type="ECO:0000256" key="3">
    <source>
        <dbReference type="ARBA" id="ARBA00022989"/>
    </source>
</evidence>
<dbReference type="EMBL" id="FNEV01000010">
    <property type="protein sequence ID" value="SDJ68442.1"/>
    <property type="molecule type" value="Genomic_DNA"/>
</dbReference>
<dbReference type="Proteomes" id="UP000199225">
    <property type="component" value="Unassembled WGS sequence"/>
</dbReference>
<dbReference type="STRING" id="86666.SAMN04490247_2842"/>
<name>A0A1G8VQY1_9BACI</name>
<evidence type="ECO:0000259" key="5">
    <source>
        <dbReference type="Pfam" id="PF06803"/>
    </source>
</evidence>
<organism evidence="6 7">
    <name type="scientific">Salimicrobium halophilum</name>
    <dbReference type="NCBI Taxonomy" id="86666"/>
    <lineage>
        <taxon>Bacteria</taxon>
        <taxon>Bacillati</taxon>
        <taxon>Bacillota</taxon>
        <taxon>Bacilli</taxon>
        <taxon>Bacillales</taxon>
        <taxon>Bacillaceae</taxon>
        <taxon>Salimicrobium</taxon>
    </lineage>
</organism>
<comment type="subcellular location">
    <subcellularLocation>
        <location evidence="1">Endomembrane system</location>
        <topology evidence="1">Multi-pass membrane protein</topology>
    </subcellularLocation>
</comment>
<evidence type="ECO:0000313" key="6">
    <source>
        <dbReference type="EMBL" id="SDJ68442.1"/>
    </source>
</evidence>
<dbReference type="InterPro" id="IPR016941">
    <property type="entry name" value="UCP029962"/>
</dbReference>
<dbReference type="Pfam" id="PF06803">
    <property type="entry name" value="DUF1232"/>
    <property type="match status" value="1"/>
</dbReference>
<dbReference type="RefSeq" id="WP_093194518.1">
    <property type="nucleotide sequence ID" value="NZ_FNEV01000010.1"/>
</dbReference>